<dbReference type="AlphaFoldDB" id="A0A9Q9IHP8"/>
<gene>
    <name evidence="2" type="ORF">Daura_43525</name>
</gene>
<dbReference type="EMBL" id="CP073767">
    <property type="protein sequence ID" value="UWZ53353.1"/>
    <property type="molecule type" value="Genomic_DNA"/>
</dbReference>
<organism evidence="2 3">
    <name type="scientific">Dactylosporangium aurantiacum</name>
    <dbReference type="NCBI Taxonomy" id="35754"/>
    <lineage>
        <taxon>Bacteria</taxon>
        <taxon>Bacillati</taxon>
        <taxon>Actinomycetota</taxon>
        <taxon>Actinomycetes</taxon>
        <taxon>Micromonosporales</taxon>
        <taxon>Micromonosporaceae</taxon>
        <taxon>Dactylosporangium</taxon>
    </lineage>
</organism>
<protein>
    <submittedName>
        <fullName evidence="2">Uncharacterized protein</fullName>
    </submittedName>
</protein>
<feature type="transmembrane region" description="Helical" evidence="1">
    <location>
        <begin position="78"/>
        <end position="97"/>
    </location>
</feature>
<sequence length="140" mass="15324">MAKHLPAQTPPVRVIHYVDPATRTGADLRNVPPAVLALALADAMGRQHRQRLDRREQYAAWQRRQDEIRRHDRKVRRVLIVAVPTTLGLLAAGGWLLAEMTVAAISTGAVLGAAGVLVVLAALVGTVGRRCITVVQHWHE</sequence>
<evidence type="ECO:0000313" key="2">
    <source>
        <dbReference type="EMBL" id="UWZ53353.1"/>
    </source>
</evidence>
<dbReference type="RefSeq" id="WP_033362462.1">
    <property type="nucleotide sequence ID" value="NZ_CP073767.1"/>
</dbReference>
<dbReference type="Proteomes" id="UP001058003">
    <property type="component" value="Chromosome"/>
</dbReference>
<accession>A0A9Q9IHP8</accession>
<dbReference type="OrthoDB" id="3298309at2"/>
<keyword evidence="1" id="KW-0812">Transmembrane</keyword>
<evidence type="ECO:0000313" key="3">
    <source>
        <dbReference type="Proteomes" id="UP001058003"/>
    </source>
</evidence>
<dbReference type="KEGG" id="daur:Daura_43525"/>
<evidence type="ECO:0000256" key="1">
    <source>
        <dbReference type="SAM" id="Phobius"/>
    </source>
</evidence>
<name>A0A9Q9IHP8_9ACTN</name>
<proteinExistence type="predicted"/>
<reference evidence="2" key="1">
    <citation type="submission" date="2021-04" db="EMBL/GenBank/DDBJ databases">
        <title>Dactylosporangium aurantiacum NRRL B-8018 full assembly.</title>
        <authorList>
            <person name="Hartkoorn R.C."/>
            <person name="Beaudoing E."/>
            <person name="Hot D."/>
        </authorList>
    </citation>
    <scope>NUCLEOTIDE SEQUENCE</scope>
    <source>
        <strain evidence="2">NRRL B-8018</strain>
    </source>
</reference>
<feature type="transmembrane region" description="Helical" evidence="1">
    <location>
        <begin position="103"/>
        <end position="124"/>
    </location>
</feature>
<keyword evidence="1" id="KW-0472">Membrane</keyword>
<keyword evidence="1" id="KW-1133">Transmembrane helix</keyword>
<keyword evidence="3" id="KW-1185">Reference proteome</keyword>